<feature type="compositionally biased region" description="Basic and acidic residues" evidence="1">
    <location>
        <begin position="95"/>
        <end position="123"/>
    </location>
</feature>
<evidence type="ECO:0000313" key="2">
    <source>
        <dbReference type="EMBL" id="KAL0057675.1"/>
    </source>
</evidence>
<organism evidence="2 3">
    <name type="scientific">Marasmius tenuissimus</name>
    <dbReference type="NCBI Taxonomy" id="585030"/>
    <lineage>
        <taxon>Eukaryota</taxon>
        <taxon>Fungi</taxon>
        <taxon>Dikarya</taxon>
        <taxon>Basidiomycota</taxon>
        <taxon>Agaricomycotina</taxon>
        <taxon>Agaricomycetes</taxon>
        <taxon>Agaricomycetidae</taxon>
        <taxon>Agaricales</taxon>
        <taxon>Marasmiineae</taxon>
        <taxon>Marasmiaceae</taxon>
        <taxon>Marasmius</taxon>
    </lineage>
</organism>
<name>A0ABR2Z7L3_9AGAR</name>
<feature type="compositionally biased region" description="Basic and acidic residues" evidence="1">
    <location>
        <begin position="1"/>
        <end position="18"/>
    </location>
</feature>
<gene>
    <name evidence="2" type="ORF">AAF712_015677</name>
</gene>
<feature type="compositionally biased region" description="Acidic residues" evidence="1">
    <location>
        <begin position="124"/>
        <end position="133"/>
    </location>
</feature>
<dbReference type="Proteomes" id="UP001437256">
    <property type="component" value="Unassembled WGS sequence"/>
</dbReference>
<proteinExistence type="predicted"/>
<feature type="compositionally biased region" description="Basic and acidic residues" evidence="1">
    <location>
        <begin position="67"/>
        <end position="86"/>
    </location>
</feature>
<comment type="caution">
    <text evidence="2">The sequence shown here is derived from an EMBL/GenBank/DDBJ whole genome shotgun (WGS) entry which is preliminary data.</text>
</comment>
<accession>A0ABR2Z7L3</accession>
<feature type="region of interest" description="Disordered" evidence="1">
    <location>
        <begin position="1"/>
        <end position="163"/>
    </location>
</feature>
<feature type="compositionally biased region" description="Basic and acidic residues" evidence="1">
    <location>
        <begin position="28"/>
        <end position="43"/>
    </location>
</feature>
<sequence length="163" mass="17679">MSDFGVDPKKPEEIETKAAGDVQESVETETKPVEEQGQEKVQTEGETIAVSKEQDETKEGEEEDDEPKAPGDASKKLEETEMRAAGDVEGNTEPLTERVGKSESEEGTKTDSKEQDEGKNNKEVDDEDDEEEPQPPGFRNRGPPAYNSSGAKGVKIVGKPGGR</sequence>
<reference evidence="2 3" key="1">
    <citation type="submission" date="2024-05" db="EMBL/GenBank/DDBJ databases">
        <title>A draft genome resource for the thread blight pathogen Marasmius tenuissimus strain MS-2.</title>
        <authorList>
            <person name="Yulfo-Soto G.E."/>
            <person name="Baruah I.K."/>
            <person name="Amoako-Attah I."/>
            <person name="Bukari Y."/>
            <person name="Meinhardt L.W."/>
            <person name="Bailey B.A."/>
            <person name="Cohen S.P."/>
        </authorList>
    </citation>
    <scope>NUCLEOTIDE SEQUENCE [LARGE SCALE GENOMIC DNA]</scope>
    <source>
        <strain evidence="2 3">MS-2</strain>
    </source>
</reference>
<evidence type="ECO:0000256" key="1">
    <source>
        <dbReference type="SAM" id="MobiDB-lite"/>
    </source>
</evidence>
<protein>
    <submittedName>
        <fullName evidence="2">Uncharacterized protein</fullName>
    </submittedName>
</protein>
<dbReference type="EMBL" id="JBBXMP010000465">
    <property type="protein sequence ID" value="KAL0057675.1"/>
    <property type="molecule type" value="Genomic_DNA"/>
</dbReference>
<evidence type="ECO:0000313" key="3">
    <source>
        <dbReference type="Proteomes" id="UP001437256"/>
    </source>
</evidence>
<keyword evidence="3" id="KW-1185">Reference proteome</keyword>